<dbReference type="PANTHER" id="PTHR11941">
    <property type="entry name" value="ENOYL-COA HYDRATASE-RELATED"/>
    <property type="match status" value="1"/>
</dbReference>
<dbReference type="InterPro" id="IPR001753">
    <property type="entry name" value="Enoyl-CoA_hydra/iso"/>
</dbReference>
<dbReference type="RefSeq" id="WP_190784704.1">
    <property type="nucleotide sequence ID" value="NZ_JACWZZ010000002.1"/>
</dbReference>
<protein>
    <submittedName>
        <fullName evidence="3">Enoyl-CoA hydratase/isomerase family protein</fullName>
    </submittedName>
</protein>
<proteinExistence type="inferred from homology"/>
<dbReference type="Pfam" id="PF00378">
    <property type="entry name" value="ECH_1"/>
    <property type="match status" value="1"/>
</dbReference>
<evidence type="ECO:0000313" key="3">
    <source>
        <dbReference type="EMBL" id="MBD2715732.1"/>
    </source>
</evidence>
<dbReference type="InterPro" id="IPR018376">
    <property type="entry name" value="Enoyl-CoA_hyd/isom_CS"/>
</dbReference>
<dbReference type="EMBL" id="JACWZZ010000002">
    <property type="protein sequence ID" value="MBD2715732.1"/>
    <property type="molecule type" value="Genomic_DNA"/>
</dbReference>
<evidence type="ECO:0000256" key="1">
    <source>
        <dbReference type="ARBA" id="ARBA00005254"/>
    </source>
</evidence>
<dbReference type="Gene3D" id="3.90.226.10">
    <property type="entry name" value="2-enoyl-CoA Hydratase, Chain A, domain 1"/>
    <property type="match status" value="1"/>
</dbReference>
<organism evidence="3 4">
    <name type="scientific">Hymenobacter duratus</name>
    <dbReference type="NCBI Taxonomy" id="2771356"/>
    <lineage>
        <taxon>Bacteria</taxon>
        <taxon>Pseudomonadati</taxon>
        <taxon>Bacteroidota</taxon>
        <taxon>Cytophagia</taxon>
        <taxon>Cytophagales</taxon>
        <taxon>Hymenobacteraceae</taxon>
        <taxon>Hymenobacter</taxon>
    </lineage>
</organism>
<reference evidence="3 4" key="1">
    <citation type="submission" date="2020-09" db="EMBL/GenBank/DDBJ databases">
        <authorList>
            <person name="Kim M.K."/>
        </authorList>
    </citation>
    <scope>NUCLEOTIDE SEQUENCE [LARGE SCALE GENOMIC DNA]</scope>
    <source>
        <strain evidence="3 4">BT646</strain>
    </source>
</reference>
<dbReference type="PANTHER" id="PTHR11941:SF54">
    <property type="entry name" value="ENOYL-COA HYDRATASE, MITOCHONDRIAL"/>
    <property type="match status" value="1"/>
</dbReference>
<dbReference type="PROSITE" id="PS00166">
    <property type="entry name" value="ENOYL_COA_HYDRATASE"/>
    <property type="match status" value="1"/>
</dbReference>
<comment type="similarity">
    <text evidence="1 2">Belongs to the enoyl-CoA hydratase/isomerase family.</text>
</comment>
<dbReference type="Proteomes" id="UP000642468">
    <property type="component" value="Unassembled WGS sequence"/>
</dbReference>
<sequence length="261" mass="27195">MYHNLLCQTSTSGVLTITIHRPAKLNALNNDTVSELQTCVAAALADTAVRAILLTGAGERAFVAGADIAEIAGLTAATSRRFAERGQSVYQLLESSPKPVVAAVNGFALGGGCELAMACHVRVASTAARFGLPEVGLGIIPGYGGTQRLTQLVGKGKAFELILTGDHVPADEALRIGLVNHVVAPDDLLPFCQAMLSRMLAKSLVAVGQAIASINSYYDASSAGYSAEAEAFERCCASPDFQEGTQAFLQKRPARFAGQPS</sequence>
<name>A0ABR8JFS2_9BACT</name>
<keyword evidence="4" id="KW-1185">Reference proteome</keyword>
<dbReference type="InterPro" id="IPR029045">
    <property type="entry name" value="ClpP/crotonase-like_dom_sf"/>
</dbReference>
<accession>A0ABR8JFS2</accession>
<evidence type="ECO:0000256" key="2">
    <source>
        <dbReference type="RuleBase" id="RU003707"/>
    </source>
</evidence>
<evidence type="ECO:0000313" key="4">
    <source>
        <dbReference type="Proteomes" id="UP000642468"/>
    </source>
</evidence>
<gene>
    <name evidence="3" type="ORF">IC231_11855</name>
</gene>
<comment type="caution">
    <text evidence="3">The sequence shown here is derived from an EMBL/GenBank/DDBJ whole genome shotgun (WGS) entry which is preliminary data.</text>
</comment>
<dbReference type="CDD" id="cd06558">
    <property type="entry name" value="crotonase-like"/>
    <property type="match status" value="1"/>
</dbReference>
<dbReference type="SUPFAM" id="SSF52096">
    <property type="entry name" value="ClpP/crotonase"/>
    <property type="match status" value="1"/>
</dbReference>